<evidence type="ECO:0000313" key="4">
    <source>
        <dbReference type="Proteomes" id="UP001206692"/>
    </source>
</evidence>
<dbReference type="InterPro" id="IPR012337">
    <property type="entry name" value="RNaseH-like_sf"/>
</dbReference>
<reference evidence="3 4" key="1">
    <citation type="submission" date="2022-06" db="EMBL/GenBank/DDBJ databases">
        <title>Isolation of gut microbiota from human fecal samples.</title>
        <authorList>
            <person name="Pamer E.G."/>
            <person name="Barat B."/>
            <person name="Waligurski E."/>
            <person name="Medina S."/>
            <person name="Paddock L."/>
            <person name="Mostad J."/>
        </authorList>
    </citation>
    <scope>NUCLEOTIDE SEQUENCE [LARGE SCALE GENOMIC DNA]</scope>
    <source>
        <strain evidence="3 4">DFI.1.1</strain>
    </source>
</reference>
<dbReference type="InterPro" id="IPR036397">
    <property type="entry name" value="RNaseH_sf"/>
</dbReference>
<sequence length="302" mass="35879">RGRSSAEEKARLAHSLRGSYRLKDILAFLKLPKSTYMYWQKRLNRPSKDAELEGKIKAIRNSHANYGYRRIYGALRAEGLSVNRKRVQRVVQRLGLQVTAFTRRSRKYYSYKGKVGKVAPNRLKRRFDTCILHQKITTDTTEFKYYQLDEQGHLVTKKLYLDPFLDLYNREIISYSITKRPCTEGITTALNKAIKITSDCKYRRTFHSDQGWAYQMGCYTKRLREERIFQSMSRKGTCLDNSVMENFFGLLKQEIYYGHTYHSFDELKQAIERFIKYYNERRSKEKLGWCSPVEYRLRHTAA</sequence>
<dbReference type="Gene3D" id="3.30.420.10">
    <property type="entry name" value="Ribonuclease H-like superfamily/Ribonuclease H"/>
    <property type="match status" value="1"/>
</dbReference>
<dbReference type="InterPro" id="IPR001584">
    <property type="entry name" value="Integrase_cat-core"/>
</dbReference>
<comment type="function">
    <text evidence="1">Involved in the transposition of the insertion sequence.</text>
</comment>
<feature type="non-terminal residue" evidence="3">
    <location>
        <position position="1"/>
    </location>
</feature>
<dbReference type="RefSeq" id="WP_256179142.1">
    <property type="nucleotide sequence ID" value="NZ_JANGDR010000008.1"/>
</dbReference>
<accession>A0ABT1SRD7</accession>
<dbReference type="PANTHER" id="PTHR46889:SF4">
    <property type="entry name" value="TRANSPOSASE INSO FOR INSERTION SEQUENCE ELEMENT IS911B-RELATED"/>
    <property type="match status" value="1"/>
</dbReference>
<dbReference type="PANTHER" id="PTHR46889">
    <property type="entry name" value="TRANSPOSASE INSF FOR INSERTION SEQUENCE IS3B-RELATED"/>
    <property type="match status" value="1"/>
</dbReference>
<proteinExistence type="predicted"/>
<dbReference type="PROSITE" id="PS50994">
    <property type="entry name" value="INTEGRASE"/>
    <property type="match status" value="1"/>
</dbReference>
<dbReference type="InterPro" id="IPR048020">
    <property type="entry name" value="Transpos_IS3"/>
</dbReference>
<comment type="caution">
    <text evidence="3">The sequence shown here is derived from an EMBL/GenBank/DDBJ whole genome shotgun (WGS) entry which is preliminary data.</text>
</comment>
<gene>
    <name evidence="3" type="ORF">NE675_05200</name>
</gene>
<evidence type="ECO:0000313" key="3">
    <source>
        <dbReference type="EMBL" id="MCQ5342433.1"/>
    </source>
</evidence>
<dbReference type="InterPro" id="IPR025948">
    <property type="entry name" value="HTH-like_dom"/>
</dbReference>
<evidence type="ECO:0000256" key="1">
    <source>
        <dbReference type="ARBA" id="ARBA00002286"/>
    </source>
</evidence>
<dbReference type="Pfam" id="PF13276">
    <property type="entry name" value="HTH_21"/>
    <property type="match status" value="1"/>
</dbReference>
<dbReference type="Pfam" id="PF00665">
    <property type="entry name" value="rve"/>
    <property type="match status" value="1"/>
</dbReference>
<dbReference type="InterPro" id="IPR050900">
    <property type="entry name" value="Transposase_IS3/IS150/IS904"/>
</dbReference>
<name>A0ABT1SRD7_9FIRM</name>
<dbReference type="Pfam" id="PF13333">
    <property type="entry name" value="rve_2"/>
    <property type="match status" value="1"/>
</dbReference>
<dbReference type="EMBL" id="JANGEW010000008">
    <property type="protein sequence ID" value="MCQ5342433.1"/>
    <property type="molecule type" value="Genomic_DNA"/>
</dbReference>
<organism evidence="3 4">
    <name type="scientific">Megasphaera massiliensis</name>
    <dbReference type="NCBI Taxonomy" id="1232428"/>
    <lineage>
        <taxon>Bacteria</taxon>
        <taxon>Bacillati</taxon>
        <taxon>Bacillota</taxon>
        <taxon>Negativicutes</taxon>
        <taxon>Veillonellales</taxon>
        <taxon>Veillonellaceae</taxon>
        <taxon>Megasphaera</taxon>
    </lineage>
</organism>
<feature type="domain" description="Integrase catalytic" evidence="2">
    <location>
        <begin position="138"/>
        <end position="300"/>
    </location>
</feature>
<dbReference type="NCBIfam" id="NF033516">
    <property type="entry name" value="transpos_IS3"/>
    <property type="match status" value="1"/>
</dbReference>
<evidence type="ECO:0000259" key="2">
    <source>
        <dbReference type="PROSITE" id="PS50994"/>
    </source>
</evidence>
<dbReference type="SUPFAM" id="SSF53098">
    <property type="entry name" value="Ribonuclease H-like"/>
    <property type="match status" value="1"/>
</dbReference>
<keyword evidence="4" id="KW-1185">Reference proteome</keyword>
<dbReference type="Proteomes" id="UP001206692">
    <property type="component" value="Unassembled WGS sequence"/>
</dbReference>
<protein>
    <submittedName>
        <fullName evidence="3">IS3 family transposase</fullName>
    </submittedName>
</protein>